<feature type="transmembrane region" description="Helical" evidence="6">
    <location>
        <begin position="425"/>
        <end position="444"/>
    </location>
</feature>
<evidence type="ECO:0000313" key="8">
    <source>
        <dbReference type="EMBL" id="PWY90286.1"/>
    </source>
</evidence>
<keyword evidence="3 6" id="KW-1133">Transmembrane helix</keyword>
<evidence type="ECO:0000256" key="6">
    <source>
        <dbReference type="SAM" id="Phobius"/>
    </source>
</evidence>
<dbReference type="AlphaFoldDB" id="A0A317WV99"/>
<feature type="transmembrane region" description="Helical" evidence="6">
    <location>
        <begin position="23"/>
        <end position="51"/>
    </location>
</feature>
<evidence type="ECO:0000256" key="4">
    <source>
        <dbReference type="ARBA" id="ARBA00023136"/>
    </source>
</evidence>
<evidence type="ECO:0000256" key="2">
    <source>
        <dbReference type="ARBA" id="ARBA00022692"/>
    </source>
</evidence>
<dbReference type="GeneID" id="37115357"/>
<feature type="transmembrane region" description="Helical" evidence="6">
    <location>
        <begin position="317"/>
        <end position="341"/>
    </location>
</feature>
<evidence type="ECO:0000256" key="5">
    <source>
        <dbReference type="SAM" id="MobiDB-lite"/>
    </source>
</evidence>
<feature type="domain" description="Major facilitator superfamily (MFS) profile" evidence="7">
    <location>
        <begin position="24"/>
        <end position="482"/>
    </location>
</feature>
<dbReference type="Proteomes" id="UP000246702">
    <property type="component" value="Unassembled WGS sequence"/>
</dbReference>
<dbReference type="PANTHER" id="PTHR23502">
    <property type="entry name" value="MAJOR FACILITATOR SUPERFAMILY"/>
    <property type="match status" value="1"/>
</dbReference>
<dbReference type="Pfam" id="PF07690">
    <property type="entry name" value="MFS_1"/>
    <property type="match status" value="1"/>
</dbReference>
<dbReference type="InterPro" id="IPR020846">
    <property type="entry name" value="MFS_dom"/>
</dbReference>
<comment type="caution">
    <text evidence="8">The sequence shown here is derived from an EMBL/GenBank/DDBJ whole genome shotgun (WGS) entry which is preliminary data.</text>
</comment>
<evidence type="ECO:0000256" key="1">
    <source>
        <dbReference type="ARBA" id="ARBA00004141"/>
    </source>
</evidence>
<dbReference type="InterPro" id="IPR011701">
    <property type="entry name" value="MFS"/>
</dbReference>
<evidence type="ECO:0000259" key="7">
    <source>
        <dbReference type="PROSITE" id="PS50850"/>
    </source>
</evidence>
<comment type="subcellular location">
    <subcellularLocation>
        <location evidence="1">Membrane</location>
        <topology evidence="1">Multi-pass membrane protein</topology>
    </subcellularLocation>
</comment>
<dbReference type="RefSeq" id="XP_025468664.1">
    <property type="nucleotide sequence ID" value="XM_025613214.1"/>
</dbReference>
<feature type="transmembrane region" description="Helical" evidence="6">
    <location>
        <begin position="90"/>
        <end position="107"/>
    </location>
</feature>
<reference evidence="8 9" key="1">
    <citation type="submission" date="2016-12" db="EMBL/GenBank/DDBJ databases">
        <title>The genomes of Aspergillus section Nigri reveals drivers in fungal speciation.</title>
        <authorList>
            <consortium name="DOE Joint Genome Institute"/>
            <person name="Vesth T.C."/>
            <person name="Nybo J."/>
            <person name="Theobald S."/>
            <person name="Brandl J."/>
            <person name="Frisvad J.C."/>
            <person name="Nielsen K.F."/>
            <person name="Lyhne E.K."/>
            <person name="Kogle M.E."/>
            <person name="Kuo A."/>
            <person name="Riley R."/>
            <person name="Clum A."/>
            <person name="Nolan M."/>
            <person name="Lipzen A."/>
            <person name="Salamov A."/>
            <person name="Henrissat B."/>
            <person name="Wiebenga A."/>
            <person name="De Vries R.P."/>
            <person name="Grigoriev I.V."/>
            <person name="Mortensen U.H."/>
            <person name="Andersen M.R."/>
            <person name="Baker S.E."/>
        </authorList>
    </citation>
    <scope>NUCLEOTIDE SEQUENCE [LARGE SCALE GENOMIC DNA]</scope>
    <source>
        <strain evidence="8 9">CBS 115572</strain>
    </source>
</reference>
<gene>
    <name evidence="8" type="ORF">BO94DRAFT_545045</name>
</gene>
<accession>A0A317WV99</accession>
<evidence type="ECO:0000313" key="9">
    <source>
        <dbReference type="Proteomes" id="UP000246702"/>
    </source>
</evidence>
<dbReference type="OrthoDB" id="2585655at2759"/>
<sequence length="495" mass="52752">MLMSHTSGSSLNPCHWAPVRKELLFATIILGSCATGSLGPLLVPGFVLVAADLQVDLTSVTLLNGSLVMALGVSAYVCSCFATCFGKRPVYLSTAMLVLVSCCWAAASKSYSSLIASRVFQGLGMGGFFALAGTSSINDVFLVHERGLRVGLWNFAVITSVNVTPVISGYVISSLSWRWCFWLEAILFGVLLAAVIFCFPETTVFHDDHVSPAVDGTPDNESLSQKEMSPVGSSHEVGGLTTSQFSDEKEKCSFPIPRQRQQTNLLIALVEPLILIIHPIIAWGCIMWAVTFTWTILLGAVASQVFTAAPFNMTTVAVGNLTGIAPLIGSALGTVLGGWLCDWSSRVLSARNNNIYEPEFRLPVILIATVAMAAGAFGLAAATTHGSSIIICGVTMAILNFAVGMGCTGIVAYTNDVCGDRAGDGFGLAMIVKSAFAFGLSFVYNQFLTRSGPMVLFSTFGAVSLGVMLTTIPLYFYGKRIRAWSETHDLLHRGR</sequence>
<feature type="transmembrane region" description="Helical" evidence="6">
    <location>
        <begin position="362"/>
        <end position="382"/>
    </location>
</feature>
<feature type="transmembrane region" description="Helical" evidence="6">
    <location>
        <begin position="456"/>
        <end position="477"/>
    </location>
</feature>
<dbReference type="SUPFAM" id="SSF103473">
    <property type="entry name" value="MFS general substrate transporter"/>
    <property type="match status" value="1"/>
</dbReference>
<dbReference type="PANTHER" id="PTHR23502:SF20">
    <property type="entry name" value="TRANSPORTER, PUTATIVE (AFU_ORTHOLOGUE AFUA_6G13880)-RELATED"/>
    <property type="match status" value="1"/>
</dbReference>
<evidence type="ECO:0000256" key="3">
    <source>
        <dbReference type="ARBA" id="ARBA00022989"/>
    </source>
</evidence>
<dbReference type="EMBL" id="MSFK01000010">
    <property type="protein sequence ID" value="PWY90286.1"/>
    <property type="molecule type" value="Genomic_DNA"/>
</dbReference>
<keyword evidence="9" id="KW-1185">Reference proteome</keyword>
<organism evidence="8 9">
    <name type="scientific">Aspergillus sclerotioniger CBS 115572</name>
    <dbReference type="NCBI Taxonomy" id="1450535"/>
    <lineage>
        <taxon>Eukaryota</taxon>
        <taxon>Fungi</taxon>
        <taxon>Dikarya</taxon>
        <taxon>Ascomycota</taxon>
        <taxon>Pezizomycotina</taxon>
        <taxon>Eurotiomycetes</taxon>
        <taxon>Eurotiomycetidae</taxon>
        <taxon>Eurotiales</taxon>
        <taxon>Aspergillaceae</taxon>
        <taxon>Aspergillus</taxon>
        <taxon>Aspergillus subgen. Circumdati</taxon>
    </lineage>
</organism>
<name>A0A317WV99_9EURO</name>
<keyword evidence="4 6" id="KW-0472">Membrane</keyword>
<dbReference type="STRING" id="1450535.A0A317WV99"/>
<feature type="transmembrane region" description="Helical" evidence="6">
    <location>
        <begin position="179"/>
        <end position="199"/>
    </location>
</feature>
<feature type="transmembrane region" description="Helical" evidence="6">
    <location>
        <begin position="388"/>
        <end position="413"/>
    </location>
</feature>
<protein>
    <submittedName>
        <fullName evidence="8">MFS transporter</fullName>
    </submittedName>
</protein>
<feature type="transmembrane region" description="Helical" evidence="6">
    <location>
        <begin position="265"/>
        <end position="297"/>
    </location>
</feature>
<feature type="transmembrane region" description="Helical" evidence="6">
    <location>
        <begin position="57"/>
        <end position="78"/>
    </location>
</feature>
<dbReference type="Gene3D" id="1.20.1250.20">
    <property type="entry name" value="MFS general substrate transporter like domains"/>
    <property type="match status" value="1"/>
</dbReference>
<dbReference type="PROSITE" id="PS50850">
    <property type="entry name" value="MFS"/>
    <property type="match status" value="1"/>
</dbReference>
<keyword evidence="2 6" id="KW-0812">Transmembrane</keyword>
<dbReference type="GO" id="GO:0022857">
    <property type="term" value="F:transmembrane transporter activity"/>
    <property type="evidence" value="ECO:0007669"/>
    <property type="project" value="InterPro"/>
</dbReference>
<feature type="region of interest" description="Disordered" evidence="5">
    <location>
        <begin position="216"/>
        <end position="238"/>
    </location>
</feature>
<feature type="transmembrane region" description="Helical" evidence="6">
    <location>
        <begin position="150"/>
        <end position="173"/>
    </location>
</feature>
<proteinExistence type="predicted"/>
<feature type="transmembrane region" description="Helical" evidence="6">
    <location>
        <begin position="119"/>
        <end position="143"/>
    </location>
</feature>
<dbReference type="InterPro" id="IPR036259">
    <property type="entry name" value="MFS_trans_sf"/>
</dbReference>
<dbReference type="GO" id="GO:0005886">
    <property type="term" value="C:plasma membrane"/>
    <property type="evidence" value="ECO:0007669"/>
    <property type="project" value="TreeGrafter"/>
</dbReference>